<sequence>MRVNLAGLYWTQAKLKSGELVKYYYAWKRGPRIKAQYGTQAFLREFNEKIATRKLPPKGVVFSLIAEFKGSTEFRQLGDKTKKDYLRYIKLIEEEFGDMPIGALEEPGARGEFKEWRDGMAESPRKADYAWTVLARILSVAKDRGRISNNPCERGGRLYESGDRLEKVWGESAIQQMIETASGPLVDAMMLALWTGQREGDLLKLKWSDYDGKYIRLIQSKTIRHGKRSKAKRVTIPVSGPLKTYLDASKKRGIYILMNTRDQPWTEDGFRSSWGKAFDNAGINEDLTFHDLRGSAVIRLALAGSTVPEIATFTGHSLKDVESILDKHYLGRDLRLAESAARKLEAMFHGDTLVNPALALTESV</sequence>
<dbReference type="GO" id="GO:0003677">
    <property type="term" value="F:DNA binding"/>
    <property type="evidence" value="ECO:0007669"/>
    <property type="project" value="UniProtKB-KW"/>
</dbReference>
<name>A0A809XZR4_9BRAD</name>
<dbReference type="EMBL" id="AP023093">
    <property type="protein sequence ID" value="BCE41767.1"/>
    <property type="molecule type" value="Genomic_DNA"/>
</dbReference>
<reference evidence="6" key="1">
    <citation type="submission" date="2020-05" db="EMBL/GenBank/DDBJ databases">
        <title>Complete genome sequence of Bradyrhizobium diazoefficiens XF2 isolated from soybean nodule.</title>
        <authorList>
            <person name="Noda R."/>
            <person name="Kakizaki K."/>
            <person name="Minamisawa K."/>
        </authorList>
    </citation>
    <scope>NUCLEOTIDE SEQUENCE</scope>
    <source>
        <strain evidence="6">XF2</strain>
    </source>
</reference>
<dbReference type="EMBL" id="AP023098">
    <property type="protein sequence ID" value="BCE82377.1"/>
    <property type="molecule type" value="Genomic_DNA"/>
</dbReference>
<dbReference type="PANTHER" id="PTHR30349:SF64">
    <property type="entry name" value="PROPHAGE INTEGRASE INTD-RELATED"/>
    <property type="match status" value="1"/>
</dbReference>
<dbReference type="AlphaFoldDB" id="A0A809XZR4"/>
<evidence type="ECO:0000256" key="1">
    <source>
        <dbReference type="ARBA" id="ARBA00008857"/>
    </source>
</evidence>
<dbReference type="PROSITE" id="PS51898">
    <property type="entry name" value="TYR_RECOMBINASE"/>
    <property type="match status" value="1"/>
</dbReference>
<reference evidence="8" key="3">
    <citation type="submission" date="2020-05" db="EMBL/GenBank/DDBJ databases">
        <title>Complete genome sequence of Bradyrhizobium diazoefficiens XF9 isolated from soybean nodule.</title>
        <authorList>
            <person name="Noda R."/>
            <person name="Kakizaki K."/>
            <person name="Minamisawa K."/>
        </authorList>
    </citation>
    <scope>NUCLEOTIDE SEQUENCE</scope>
    <source>
        <strain evidence="8">XF9</strain>
    </source>
</reference>
<dbReference type="EMBL" id="AP023092">
    <property type="protein sequence ID" value="BCE32989.1"/>
    <property type="molecule type" value="Genomic_DNA"/>
</dbReference>
<dbReference type="GO" id="GO:0015074">
    <property type="term" value="P:DNA integration"/>
    <property type="evidence" value="ECO:0007669"/>
    <property type="project" value="UniProtKB-KW"/>
</dbReference>
<evidence type="ECO:0000256" key="4">
    <source>
        <dbReference type="ARBA" id="ARBA00023172"/>
    </source>
</evidence>
<evidence type="ECO:0000256" key="2">
    <source>
        <dbReference type="ARBA" id="ARBA00022908"/>
    </source>
</evidence>
<evidence type="ECO:0000256" key="3">
    <source>
        <dbReference type="ARBA" id="ARBA00023125"/>
    </source>
</evidence>
<keyword evidence="2" id="KW-0229">DNA integration</keyword>
<dbReference type="InterPro" id="IPR050090">
    <property type="entry name" value="Tyrosine_recombinase_XerCD"/>
</dbReference>
<dbReference type="InterPro" id="IPR013762">
    <property type="entry name" value="Integrase-like_cat_sf"/>
</dbReference>
<evidence type="ECO:0000313" key="9">
    <source>
        <dbReference type="EMBL" id="BCE85306.1"/>
    </source>
</evidence>
<dbReference type="InterPro" id="IPR011010">
    <property type="entry name" value="DNA_brk_join_enz"/>
</dbReference>
<evidence type="ECO:0000313" key="7">
    <source>
        <dbReference type="EMBL" id="BCE41767.1"/>
    </source>
</evidence>
<gene>
    <name evidence="6" type="ORF">XF2B_67580</name>
    <name evidence="7" type="ORF">XF3B_67980</name>
    <name evidence="8" type="ORF">XF9B_37980</name>
    <name evidence="9" type="ORF">XF9B_67270</name>
</gene>
<reference evidence="7" key="2">
    <citation type="submission" date="2020-05" db="EMBL/GenBank/DDBJ databases">
        <title>Complete genome sequence of Bradyrhizobium diazoefficiens XF3 isolated from soybean nodule.</title>
        <authorList>
            <person name="Noda R."/>
            <person name="Kakizaki K."/>
            <person name="Minamisawa K."/>
        </authorList>
    </citation>
    <scope>NUCLEOTIDE SEQUENCE</scope>
    <source>
        <strain evidence="7">XF3</strain>
    </source>
</reference>
<keyword evidence="3" id="KW-0238">DNA-binding</keyword>
<proteinExistence type="inferred from homology"/>
<dbReference type="PANTHER" id="PTHR30349">
    <property type="entry name" value="PHAGE INTEGRASE-RELATED"/>
    <property type="match status" value="1"/>
</dbReference>
<dbReference type="Gene3D" id="1.10.150.130">
    <property type="match status" value="1"/>
</dbReference>
<dbReference type="Pfam" id="PF00589">
    <property type="entry name" value="Phage_integrase"/>
    <property type="match status" value="1"/>
</dbReference>
<dbReference type="SUPFAM" id="SSF56349">
    <property type="entry name" value="DNA breaking-rejoining enzymes"/>
    <property type="match status" value="1"/>
</dbReference>
<dbReference type="InterPro" id="IPR010998">
    <property type="entry name" value="Integrase_recombinase_N"/>
</dbReference>
<feature type="domain" description="Tyr recombinase" evidence="5">
    <location>
        <begin position="164"/>
        <end position="342"/>
    </location>
</feature>
<evidence type="ECO:0000313" key="6">
    <source>
        <dbReference type="EMBL" id="BCE32989.1"/>
    </source>
</evidence>
<evidence type="ECO:0000313" key="8">
    <source>
        <dbReference type="EMBL" id="BCE82377.1"/>
    </source>
</evidence>
<dbReference type="Gene3D" id="1.10.443.10">
    <property type="entry name" value="Intergrase catalytic core"/>
    <property type="match status" value="1"/>
</dbReference>
<accession>A0A809XZR4</accession>
<dbReference type="GO" id="GO:0006310">
    <property type="term" value="P:DNA recombination"/>
    <property type="evidence" value="ECO:0007669"/>
    <property type="project" value="UniProtKB-KW"/>
</dbReference>
<dbReference type="InterPro" id="IPR002104">
    <property type="entry name" value="Integrase_catalytic"/>
</dbReference>
<organism evidence="6">
    <name type="scientific">Bradyrhizobium diazoefficiens</name>
    <dbReference type="NCBI Taxonomy" id="1355477"/>
    <lineage>
        <taxon>Bacteria</taxon>
        <taxon>Pseudomonadati</taxon>
        <taxon>Pseudomonadota</taxon>
        <taxon>Alphaproteobacteria</taxon>
        <taxon>Hyphomicrobiales</taxon>
        <taxon>Nitrobacteraceae</taxon>
        <taxon>Bradyrhizobium</taxon>
    </lineage>
</organism>
<evidence type="ECO:0000259" key="5">
    <source>
        <dbReference type="PROSITE" id="PS51898"/>
    </source>
</evidence>
<dbReference type="EMBL" id="AP023098">
    <property type="protein sequence ID" value="BCE85306.1"/>
    <property type="molecule type" value="Genomic_DNA"/>
</dbReference>
<protein>
    <submittedName>
        <fullName evidence="6">Integrase</fullName>
    </submittedName>
</protein>
<comment type="similarity">
    <text evidence="1">Belongs to the 'phage' integrase family.</text>
</comment>
<keyword evidence="4" id="KW-0233">DNA recombination</keyword>